<keyword evidence="3" id="KW-1185">Reference proteome</keyword>
<feature type="transmembrane region" description="Helical" evidence="1">
    <location>
        <begin position="119"/>
        <end position="145"/>
    </location>
</feature>
<keyword evidence="1" id="KW-0812">Transmembrane</keyword>
<feature type="transmembrane region" description="Helical" evidence="1">
    <location>
        <begin position="12"/>
        <end position="30"/>
    </location>
</feature>
<evidence type="ECO:0008006" key="4">
    <source>
        <dbReference type="Google" id="ProtNLM"/>
    </source>
</evidence>
<dbReference type="EMBL" id="ADZU01000033">
    <property type="protein sequence ID" value="EFS91889.1"/>
    <property type="molecule type" value="Genomic_DNA"/>
</dbReference>
<organism evidence="2 3">
    <name type="scientific">Cutibacterium modestum HL044PA1</name>
    <dbReference type="NCBI Taxonomy" id="765109"/>
    <lineage>
        <taxon>Bacteria</taxon>
        <taxon>Bacillati</taxon>
        <taxon>Actinomycetota</taxon>
        <taxon>Actinomycetes</taxon>
        <taxon>Propionibacteriales</taxon>
        <taxon>Propionibacteriaceae</taxon>
        <taxon>Cutibacterium</taxon>
        <taxon>Cutibacterium modestum</taxon>
    </lineage>
</organism>
<comment type="caution">
    <text evidence="2">The sequence shown here is derived from an EMBL/GenBank/DDBJ whole genome shotgun (WGS) entry which is preliminary data.</text>
</comment>
<sequence>MPMDSFIALFDSVWYLVLVAAVSPVMILNANAAVHGQKQNHGWAFVSGAGLVLGAVGVTSFGLLGNAATGFASRQLASHAVDRVLGVLLFLFGCYLGWKKWGSHRVQKFRGKKISGPRSAGAHGMFTWGALGMATNFTTIPLFISSSQRIGNADLPLIIRILTLIISWWIVLVPAWFPVVIDRLRPNSSGISGRTRERISHWTSVASIIACLGSGVIIIWTSL</sequence>
<protein>
    <recommendedName>
        <fullName evidence="4">Translocator protein, LysE family</fullName>
    </recommendedName>
</protein>
<name>A0ABN0C3S4_9ACTN</name>
<feature type="transmembrane region" description="Helical" evidence="1">
    <location>
        <begin position="76"/>
        <end position="98"/>
    </location>
</feature>
<feature type="transmembrane region" description="Helical" evidence="1">
    <location>
        <begin position="157"/>
        <end position="181"/>
    </location>
</feature>
<keyword evidence="1" id="KW-0472">Membrane</keyword>
<evidence type="ECO:0000256" key="1">
    <source>
        <dbReference type="SAM" id="Phobius"/>
    </source>
</evidence>
<feature type="transmembrane region" description="Helical" evidence="1">
    <location>
        <begin position="42"/>
        <end position="64"/>
    </location>
</feature>
<reference evidence="2" key="1">
    <citation type="submission" date="2010-08" db="EMBL/GenBank/DDBJ databases">
        <authorList>
            <person name="Weinstock G."/>
            <person name="Sodergren E."/>
            <person name="Clifton S."/>
            <person name="Fulton L."/>
            <person name="Fulton B."/>
            <person name="Courtney L."/>
            <person name="Fronick C."/>
            <person name="Harrison M."/>
            <person name="Strong C."/>
            <person name="Farmer C."/>
            <person name="Delahaunty K."/>
            <person name="Markovic C."/>
            <person name="Hall O."/>
            <person name="Minx P."/>
            <person name="Tomlinson C."/>
            <person name="Mitreva M."/>
            <person name="Hou S."/>
            <person name="Chen J."/>
            <person name="Wollam A."/>
            <person name="Pepin K.H."/>
            <person name="Johnson M."/>
            <person name="Bhonagiri V."/>
            <person name="Zhang X."/>
            <person name="Suruliraj S."/>
            <person name="Warren W."/>
            <person name="Chinwalla A."/>
            <person name="Mardis E.R."/>
            <person name="Wilson R.K."/>
        </authorList>
    </citation>
    <scope>NUCLEOTIDE SEQUENCE [LARGE SCALE GENOMIC DNA]</scope>
    <source>
        <strain evidence="2">HL044PA1</strain>
    </source>
</reference>
<dbReference type="Proteomes" id="UP000003179">
    <property type="component" value="Unassembled WGS sequence"/>
</dbReference>
<evidence type="ECO:0000313" key="2">
    <source>
        <dbReference type="EMBL" id="EFS91889.1"/>
    </source>
</evidence>
<evidence type="ECO:0000313" key="3">
    <source>
        <dbReference type="Proteomes" id="UP000003179"/>
    </source>
</evidence>
<proteinExistence type="predicted"/>
<accession>A0ABN0C3S4</accession>
<gene>
    <name evidence="2" type="ORF">HMPREF9607_02050</name>
</gene>
<keyword evidence="1" id="KW-1133">Transmembrane helix</keyword>
<feature type="transmembrane region" description="Helical" evidence="1">
    <location>
        <begin position="202"/>
        <end position="221"/>
    </location>
</feature>